<dbReference type="GeneID" id="81599663"/>
<dbReference type="InterPro" id="IPR015943">
    <property type="entry name" value="WD40/YVTN_repeat-like_dom_sf"/>
</dbReference>
<reference evidence="2" key="2">
    <citation type="journal article" date="2023" name="IMA Fungus">
        <title>Comparative genomic study of the Penicillium genus elucidates a diverse pangenome and 15 lateral gene transfer events.</title>
        <authorList>
            <person name="Petersen C."/>
            <person name="Sorensen T."/>
            <person name="Nielsen M.R."/>
            <person name="Sondergaard T.E."/>
            <person name="Sorensen J.L."/>
            <person name="Fitzpatrick D.A."/>
            <person name="Frisvad J.C."/>
            <person name="Nielsen K.L."/>
        </authorList>
    </citation>
    <scope>NUCLEOTIDE SEQUENCE</scope>
    <source>
        <strain evidence="2">IBT 16125</strain>
    </source>
</reference>
<dbReference type="EMBL" id="JAPVEA010000006">
    <property type="protein sequence ID" value="KAJ5449589.1"/>
    <property type="molecule type" value="Genomic_DNA"/>
</dbReference>
<gene>
    <name evidence="2" type="ORF">N7458_006038</name>
</gene>
<proteinExistence type="predicted"/>
<keyword evidence="1" id="KW-0732">Signal</keyword>
<keyword evidence="3" id="KW-1185">Reference proteome</keyword>
<evidence type="ECO:0008006" key="4">
    <source>
        <dbReference type="Google" id="ProtNLM"/>
    </source>
</evidence>
<feature type="chain" id="PRO_5042164342" description="3-carboxymuconate cyclase" evidence="1">
    <location>
        <begin position="16"/>
        <end position="394"/>
    </location>
</feature>
<dbReference type="RefSeq" id="XP_056765124.1">
    <property type="nucleotide sequence ID" value="XM_056909420.1"/>
</dbReference>
<name>A0AAD6G1N0_9EURO</name>
<dbReference type="SUPFAM" id="SSF75011">
    <property type="entry name" value="3-carboxy-cis,cis-mucoante lactonizing enzyme"/>
    <property type="match status" value="1"/>
</dbReference>
<comment type="caution">
    <text evidence="2">The sequence shown here is derived from an EMBL/GenBank/DDBJ whole genome shotgun (WGS) entry which is preliminary data.</text>
</comment>
<dbReference type="Gene3D" id="2.130.10.10">
    <property type="entry name" value="YVTN repeat-like/Quinoprotein amine dehydrogenase"/>
    <property type="match status" value="1"/>
</dbReference>
<evidence type="ECO:0000313" key="2">
    <source>
        <dbReference type="EMBL" id="KAJ5449589.1"/>
    </source>
</evidence>
<reference evidence="2" key="1">
    <citation type="submission" date="2022-12" db="EMBL/GenBank/DDBJ databases">
        <authorList>
            <person name="Petersen C."/>
        </authorList>
    </citation>
    <scope>NUCLEOTIDE SEQUENCE</scope>
    <source>
        <strain evidence="2">IBT 16125</strain>
    </source>
</reference>
<sequence length="394" mass="41009">MLFYLILVLVATVDATRVLDKHHLDAPTADSLGCSVPGKQNLSKAGRAVYFLTNSEVNSVACIPIASDGTLFEGSSTITGGNGSSSISSETGLAAGPDALSSQGALTICGNDDPTNLVLLGEPATIPGDFPNTIAASLKNNLVCVGTTGARAGISCASFSGTGLSEFDQLRPLNLHQTTPPIGTFNTISQTFFSEDETRLFVTVKGNPTQNTTGFFSVFPIMETSGKSRALALRDFQSSPNGTAVLFGSVQIPGTSRIFVTDAAFGGAVLTLDSAGNHVSLLAKQQIDGQQATCWAAFSKEQGTVFVTDVGVNRLIEMSSVNAEVISTVDLTNGDPGLIDLQAVGEFVYALSPGNGTTEPAITVIDIHRKQQIQHFQVSHLGASKSSQGLAIFE</sequence>
<dbReference type="AlphaFoldDB" id="A0AAD6G1N0"/>
<dbReference type="Proteomes" id="UP001213681">
    <property type="component" value="Unassembled WGS sequence"/>
</dbReference>
<organism evidence="2 3">
    <name type="scientific">Penicillium daleae</name>
    <dbReference type="NCBI Taxonomy" id="63821"/>
    <lineage>
        <taxon>Eukaryota</taxon>
        <taxon>Fungi</taxon>
        <taxon>Dikarya</taxon>
        <taxon>Ascomycota</taxon>
        <taxon>Pezizomycotina</taxon>
        <taxon>Eurotiomycetes</taxon>
        <taxon>Eurotiomycetidae</taxon>
        <taxon>Eurotiales</taxon>
        <taxon>Aspergillaceae</taxon>
        <taxon>Penicillium</taxon>
    </lineage>
</organism>
<evidence type="ECO:0000313" key="3">
    <source>
        <dbReference type="Proteomes" id="UP001213681"/>
    </source>
</evidence>
<feature type="signal peptide" evidence="1">
    <location>
        <begin position="1"/>
        <end position="15"/>
    </location>
</feature>
<evidence type="ECO:0000256" key="1">
    <source>
        <dbReference type="SAM" id="SignalP"/>
    </source>
</evidence>
<protein>
    <recommendedName>
        <fullName evidence="4">3-carboxymuconate cyclase</fullName>
    </recommendedName>
</protein>
<accession>A0AAD6G1N0</accession>